<dbReference type="Proteomes" id="UP000537260">
    <property type="component" value="Unassembled WGS sequence"/>
</dbReference>
<protein>
    <recommendedName>
        <fullName evidence="3">SIMPL domain-containing protein</fullName>
    </recommendedName>
</protein>
<dbReference type="EMBL" id="JACCFM010000001">
    <property type="protein sequence ID" value="NYJ18294.1"/>
    <property type="molecule type" value="Genomic_DNA"/>
</dbReference>
<dbReference type="Gene3D" id="3.30.110.170">
    <property type="entry name" value="Protein of unknown function (DUF541), domain 1"/>
    <property type="match status" value="1"/>
</dbReference>
<dbReference type="Gene3D" id="3.30.70.2970">
    <property type="entry name" value="Protein of unknown function (DUF541), domain 2"/>
    <property type="match status" value="1"/>
</dbReference>
<gene>
    <name evidence="1" type="ORF">HNR05_000085</name>
</gene>
<dbReference type="RefSeq" id="WP_179577223.1">
    <property type="nucleotide sequence ID" value="NZ_JACCFM010000001.1"/>
</dbReference>
<proteinExistence type="predicted"/>
<dbReference type="InterPro" id="IPR007497">
    <property type="entry name" value="SIMPL/DUF541"/>
</dbReference>
<evidence type="ECO:0008006" key="3">
    <source>
        <dbReference type="Google" id="ProtNLM"/>
    </source>
</evidence>
<keyword evidence="2" id="KW-1185">Reference proteome</keyword>
<dbReference type="Pfam" id="PF04402">
    <property type="entry name" value="SIMPL"/>
    <property type="match status" value="1"/>
</dbReference>
<evidence type="ECO:0000313" key="1">
    <source>
        <dbReference type="EMBL" id="NYJ18294.1"/>
    </source>
</evidence>
<accession>A0A7Z0EB18</accession>
<evidence type="ECO:0000313" key="2">
    <source>
        <dbReference type="Proteomes" id="UP000537260"/>
    </source>
</evidence>
<comment type="caution">
    <text evidence="1">The sequence shown here is derived from an EMBL/GenBank/DDBJ whole genome shotgun (WGS) entry which is preliminary data.</text>
</comment>
<organism evidence="1 2">
    <name type="scientific">Glaciibacter psychrotolerans</name>
    <dbReference type="NCBI Taxonomy" id="670054"/>
    <lineage>
        <taxon>Bacteria</taxon>
        <taxon>Bacillati</taxon>
        <taxon>Actinomycetota</taxon>
        <taxon>Actinomycetes</taxon>
        <taxon>Micrococcales</taxon>
        <taxon>Microbacteriaceae</taxon>
        <taxon>Glaciibacter</taxon>
    </lineage>
</organism>
<sequence length="224" mass="23768">MQETVITVQGRHTAWHPPERATAAVTVAFEGPRRQLVVSDTTRVADAVRTTIVDRHDSPAGPVTRWSSDAVNVWSTVPWNNEGIQLPPVFHAAIGFSVRFKDFAVLTQWIEEIADRDGVSVGNIEWSLTEARKAAMTATVQALAVNNATTKASVYAKSIGLGSVRAIALADPGMLGDNSGGVSAGGVHDGIFVRALAVSGESELSLKPQELEISAAIDARFVAV</sequence>
<reference evidence="1 2" key="1">
    <citation type="submission" date="2020-07" db="EMBL/GenBank/DDBJ databases">
        <title>Sequencing the genomes of 1000 actinobacteria strains.</title>
        <authorList>
            <person name="Klenk H.-P."/>
        </authorList>
    </citation>
    <scope>NUCLEOTIDE SEQUENCE [LARGE SCALE GENOMIC DNA]</scope>
    <source>
        <strain evidence="1 2">LI1</strain>
    </source>
</reference>
<name>A0A7Z0EB18_9MICO</name>
<dbReference type="AlphaFoldDB" id="A0A7Z0EB18"/>